<dbReference type="InterPro" id="IPR038732">
    <property type="entry name" value="HpyO/CreE_NAD-binding"/>
</dbReference>
<dbReference type="InterPro" id="IPR036188">
    <property type="entry name" value="FAD/NAD-bd_sf"/>
</dbReference>
<proteinExistence type="predicted"/>
<dbReference type="Proteomes" id="UP001269144">
    <property type="component" value="Unassembled WGS sequence"/>
</dbReference>
<evidence type="ECO:0000313" key="3">
    <source>
        <dbReference type="Proteomes" id="UP001269144"/>
    </source>
</evidence>
<dbReference type="Pfam" id="PF13454">
    <property type="entry name" value="NAD_binding_9"/>
    <property type="match status" value="1"/>
</dbReference>
<name>A0ABU2HWJ1_9RHOB</name>
<dbReference type="RefSeq" id="WP_311161617.1">
    <property type="nucleotide sequence ID" value="NZ_JAVQLW010000002.1"/>
</dbReference>
<dbReference type="PANTHER" id="PTHR40254">
    <property type="entry name" value="BLR0577 PROTEIN"/>
    <property type="match status" value="1"/>
</dbReference>
<keyword evidence="3" id="KW-1185">Reference proteome</keyword>
<organism evidence="2 3">
    <name type="scientific">Paracoccus aurantius</name>
    <dbReference type="NCBI Taxonomy" id="3073814"/>
    <lineage>
        <taxon>Bacteria</taxon>
        <taxon>Pseudomonadati</taxon>
        <taxon>Pseudomonadota</taxon>
        <taxon>Alphaproteobacteria</taxon>
        <taxon>Rhodobacterales</taxon>
        <taxon>Paracoccaceae</taxon>
        <taxon>Paracoccus</taxon>
    </lineage>
</organism>
<comment type="caution">
    <text evidence="2">The sequence shown here is derived from an EMBL/GenBank/DDBJ whole genome shotgun (WGS) entry which is preliminary data.</text>
</comment>
<dbReference type="PANTHER" id="PTHR40254:SF1">
    <property type="entry name" value="BLR0577 PROTEIN"/>
    <property type="match status" value="1"/>
</dbReference>
<dbReference type="InterPro" id="IPR052189">
    <property type="entry name" value="L-asp_N-monooxygenase_NS-form"/>
</dbReference>
<accession>A0ABU2HWJ1</accession>
<dbReference type="EMBL" id="JAVQLW010000002">
    <property type="protein sequence ID" value="MDS9469097.1"/>
    <property type="molecule type" value="Genomic_DNA"/>
</dbReference>
<feature type="domain" description="FAD-dependent urate hydroxylase HpyO/Asp monooxygenase CreE-like FAD/NAD(P)-binding" evidence="1">
    <location>
        <begin position="8"/>
        <end position="159"/>
    </location>
</feature>
<dbReference type="SUPFAM" id="SSF51905">
    <property type="entry name" value="FAD/NAD(P)-binding domain"/>
    <property type="match status" value="1"/>
</dbReference>
<sequence>MVQDIRIAVIGMGPRGLGAIEALFATLTDGISVTLDLFDPRPCPGAGPNFSPSQNSLNLLNLPLRAVDLPSPPRNFPSLAEWLGQDKKAMETYPSRAQLGSYLTGRFANLVEAGQAGVTISQHQLAADQLLRDAADGWWIRAAGARHGPYDEVLLAQGQPATAPDQQLAKWHEHARCGVRDVVSVYPDHELLDAASGWAGKVVAVRGMGLATLDAIRLLTLGQGGKFRDGEYLPSGREPLRILPFSLNGLPPYPKPETLAIDARFAPSREETGSFCAALRRAIDLPGEGAIEALCEAIVPPVIRVLESQSVDLSEHEIRSWLACEQNAPGEQEVRGPVDVLRAGIAMAAGETPPDIGYTIGQIWRKWQNELREVYNPSAPRPGTISALIAFDEGLKRYSYGPPLSTMTELLTLVEAGRVDLRAANDPDILMTRDGWQLVEEDETARVVAIVDAVLPTPQLGQMTDPLIAALRDSGDLTAIGPKLGVKLRPDGGVIGRAGPLPGLSLLGRLGLGSVIAVDSLHDCFGAAADRWAAGVVSRALR</sequence>
<gene>
    <name evidence="2" type="ORF">RGQ15_16150</name>
</gene>
<evidence type="ECO:0000313" key="2">
    <source>
        <dbReference type="EMBL" id="MDS9469097.1"/>
    </source>
</evidence>
<evidence type="ECO:0000259" key="1">
    <source>
        <dbReference type="Pfam" id="PF13454"/>
    </source>
</evidence>
<protein>
    <submittedName>
        <fullName evidence="2">FAD/NAD(P)-binding protein</fullName>
    </submittedName>
</protein>
<reference evidence="3" key="1">
    <citation type="submission" date="2023-07" db="EMBL/GenBank/DDBJ databases">
        <title>Paracoccus sp. MBLB3053 whole genome sequence.</title>
        <authorList>
            <person name="Hwang C.Y."/>
            <person name="Cho E.-S."/>
            <person name="Seo M.-J."/>
        </authorList>
    </citation>
    <scope>NUCLEOTIDE SEQUENCE [LARGE SCALE GENOMIC DNA]</scope>
    <source>
        <strain evidence="3">MBLB3053</strain>
    </source>
</reference>